<comment type="caution">
    <text evidence="2">The sequence shown here is derived from an EMBL/GenBank/DDBJ whole genome shotgun (WGS) entry which is preliminary data.</text>
</comment>
<feature type="transmembrane region" description="Helical" evidence="1">
    <location>
        <begin position="20"/>
        <end position="37"/>
    </location>
</feature>
<evidence type="ECO:0000256" key="1">
    <source>
        <dbReference type="SAM" id="Phobius"/>
    </source>
</evidence>
<dbReference type="EMBL" id="CAQN01001136">
    <property type="protein sequence ID" value="CCQ70205.1"/>
    <property type="molecule type" value="Genomic_DNA"/>
</dbReference>
<organism evidence="2 3">
    <name type="scientific">Crocosphaera watsonii WH 0402</name>
    <dbReference type="NCBI Taxonomy" id="1284629"/>
    <lineage>
        <taxon>Bacteria</taxon>
        <taxon>Bacillati</taxon>
        <taxon>Cyanobacteriota</taxon>
        <taxon>Cyanophyceae</taxon>
        <taxon>Oscillatoriophycideae</taxon>
        <taxon>Chroococcales</taxon>
        <taxon>Aphanothecaceae</taxon>
        <taxon>Crocosphaera</taxon>
    </lineage>
</organism>
<evidence type="ECO:0000313" key="3">
    <source>
        <dbReference type="Proteomes" id="UP000018130"/>
    </source>
</evidence>
<sequence>MNSQEALEILAKDKEITGETYRVLFLFALVLILKIGFKYQSPKWLRSLN</sequence>
<name>T2JYB1_CROWT</name>
<evidence type="ECO:0000313" key="2">
    <source>
        <dbReference type="EMBL" id="CCQ70205.1"/>
    </source>
</evidence>
<reference evidence="2 3" key="1">
    <citation type="submission" date="2013-01" db="EMBL/GenBank/DDBJ databases">
        <authorList>
            <person name="Bench S."/>
        </authorList>
    </citation>
    <scope>NUCLEOTIDE SEQUENCE [LARGE SCALE GENOMIC DNA]</scope>
    <source>
        <strain evidence="2 3">WH 0402</strain>
    </source>
</reference>
<dbReference type="AlphaFoldDB" id="T2JYB1"/>
<protein>
    <submittedName>
        <fullName evidence="2">Uncharacterized protein</fullName>
    </submittedName>
</protein>
<keyword evidence="1" id="KW-0472">Membrane</keyword>
<proteinExistence type="predicted"/>
<dbReference type="Proteomes" id="UP000018130">
    <property type="component" value="Unassembled WGS sequence"/>
</dbReference>
<accession>T2JYB1</accession>
<gene>
    <name evidence="2" type="ORF">CWATWH0402_4026</name>
</gene>
<reference evidence="2 3" key="2">
    <citation type="submission" date="2013-09" db="EMBL/GenBank/DDBJ databases">
        <title>Whole genome comparison of six Crocosphaera watsonii strains with differing phenotypes.</title>
        <authorList>
            <person name="Bench S.R."/>
            <person name="Heller P."/>
            <person name="Frank I."/>
            <person name="Arciniega M."/>
            <person name="Shilova I.N."/>
            <person name="Zehr J.P."/>
        </authorList>
    </citation>
    <scope>NUCLEOTIDE SEQUENCE [LARGE SCALE GENOMIC DNA]</scope>
    <source>
        <strain evidence="2 3">WH 0402</strain>
    </source>
</reference>
<keyword evidence="1" id="KW-1133">Transmembrane helix</keyword>
<keyword evidence="1" id="KW-0812">Transmembrane</keyword>